<evidence type="ECO:0000313" key="2">
    <source>
        <dbReference type="EMBL" id="WNH53058.1"/>
    </source>
</evidence>
<accession>A0ABY9YQT1</accession>
<feature type="signal peptide" evidence="1">
    <location>
        <begin position="1"/>
        <end position="21"/>
    </location>
</feature>
<feature type="chain" id="PRO_5045780703" evidence="1">
    <location>
        <begin position="22"/>
        <end position="173"/>
    </location>
</feature>
<dbReference type="RefSeq" id="WP_311192221.1">
    <property type="nucleotide sequence ID" value="NZ_CP115541.1"/>
</dbReference>
<dbReference type="EMBL" id="CP115541">
    <property type="protein sequence ID" value="WNH53058.1"/>
    <property type="molecule type" value="Genomic_DNA"/>
</dbReference>
<evidence type="ECO:0000313" key="3">
    <source>
        <dbReference type="Proteomes" id="UP001302072"/>
    </source>
</evidence>
<keyword evidence="3" id="KW-1185">Reference proteome</keyword>
<reference evidence="2 3" key="1">
    <citation type="submission" date="2022-12" db="EMBL/GenBank/DDBJ databases">
        <title>Two new species, Stenotrophomonas aracearum and Stenotrophomonas oahuensis, isolated from Anthurium (Araceae family) in Hawaii.</title>
        <authorList>
            <person name="Chunag S.C."/>
            <person name="Dobhal S."/>
            <person name="Alvarez A."/>
            <person name="Arif M."/>
        </authorList>
    </citation>
    <scope>NUCLEOTIDE SEQUENCE [LARGE SCALE GENOMIC DNA]</scope>
    <source>
        <strain evidence="2 3">A5586</strain>
    </source>
</reference>
<protein>
    <submittedName>
        <fullName evidence="2">Uncharacterized protein</fullName>
    </submittedName>
</protein>
<evidence type="ECO:0000256" key="1">
    <source>
        <dbReference type="SAM" id="SignalP"/>
    </source>
</evidence>
<keyword evidence="1" id="KW-0732">Signal</keyword>
<proteinExistence type="predicted"/>
<sequence>MKKFVRALATLALLLPLGAGAQNSLMPEGSATKADGDFSASLLITADPNWQQEWEAPKGEVPNFRLADSVAVGGDLYVLAFLSNPKLDEAGMTNVRCDLKVAHPDGTLSSNDHDLPCFVTRLESDPKRVYLSSVGLKFTAEEGDAQGTWTVGMTVHDKNRGVTLPLEATFELR</sequence>
<gene>
    <name evidence="2" type="ORF">PDM29_01950</name>
</gene>
<name>A0ABY9YQT1_9GAMM</name>
<organism evidence="2 3">
    <name type="scientific">Stenotrophomonas oahuensis</name>
    <dbReference type="NCBI Taxonomy" id="3003271"/>
    <lineage>
        <taxon>Bacteria</taxon>
        <taxon>Pseudomonadati</taxon>
        <taxon>Pseudomonadota</taxon>
        <taxon>Gammaproteobacteria</taxon>
        <taxon>Lysobacterales</taxon>
        <taxon>Lysobacteraceae</taxon>
        <taxon>Stenotrophomonas</taxon>
    </lineage>
</organism>
<dbReference type="Proteomes" id="UP001302072">
    <property type="component" value="Chromosome"/>
</dbReference>